<reference evidence="1 2" key="1">
    <citation type="journal article" date="2012" name="J. Bacteriol.">
        <title>Draft Genome Sequence of Agrobacterium albertimagni Strain AOL15.</title>
        <authorList>
            <person name="Trimble W.L."/>
            <person name="Phung le T."/>
            <person name="Meyer F."/>
            <person name="Gilbert J.A."/>
            <person name="Silver S."/>
        </authorList>
    </citation>
    <scope>NUCLEOTIDE SEQUENCE [LARGE SCALE GENOMIC DNA]</scope>
    <source>
        <strain evidence="1 2">AOL15</strain>
    </source>
</reference>
<gene>
    <name evidence="1" type="ORF">QWE_24093</name>
</gene>
<sequence>MVPGEIRTFPVFLTQVVDLLRKRVFLDIAHARNKPPDLLERNLRLPDQKTRDQPVYLLTEP</sequence>
<accession>K2Q7P4</accession>
<dbReference type="Proteomes" id="UP000007123">
    <property type="component" value="Unassembled WGS sequence"/>
</dbReference>
<dbReference type="AlphaFoldDB" id="K2Q7P4"/>
<proteinExistence type="predicted"/>
<evidence type="ECO:0000313" key="1">
    <source>
        <dbReference type="EMBL" id="EKF56931.1"/>
    </source>
</evidence>
<organism evidence="1 2">
    <name type="scientific">Agrobacterium albertimagni AOL15</name>
    <dbReference type="NCBI Taxonomy" id="1156935"/>
    <lineage>
        <taxon>Bacteria</taxon>
        <taxon>Pseudomonadati</taxon>
        <taxon>Pseudomonadota</taxon>
        <taxon>Alphaproteobacteria</taxon>
        <taxon>Hyphomicrobiales</taxon>
        <taxon>Rhizobiaceae</taxon>
        <taxon>Rhizobium/Agrobacterium group</taxon>
        <taxon>Agrobacterium</taxon>
    </lineage>
</organism>
<comment type="caution">
    <text evidence="1">The sequence shown here is derived from an EMBL/GenBank/DDBJ whole genome shotgun (WGS) entry which is preliminary data.</text>
</comment>
<keyword evidence="2" id="KW-1185">Reference proteome</keyword>
<dbReference type="EMBL" id="ALJF01000028">
    <property type="protein sequence ID" value="EKF56931.1"/>
    <property type="molecule type" value="Genomic_DNA"/>
</dbReference>
<name>K2Q7P4_9HYPH</name>
<evidence type="ECO:0000313" key="2">
    <source>
        <dbReference type="Proteomes" id="UP000007123"/>
    </source>
</evidence>
<protein>
    <submittedName>
        <fullName evidence="1">Uncharacterized protein</fullName>
    </submittedName>
</protein>